<dbReference type="RefSeq" id="WP_304446810.1">
    <property type="nucleotide sequence ID" value="NZ_JARRAH010000001.1"/>
</dbReference>
<evidence type="ECO:0000313" key="5">
    <source>
        <dbReference type="Proteomes" id="UP001596406"/>
    </source>
</evidence>
<dbReference type="EMBL" id="JBHSXM010000001">
    <property type="protein sequence ID" value="MFC6835102.1"/>
    <property type="molecule type" value="Genomic_DNA"/>
</dbReference>
<feature type="domain" description="YdbS-like PH" evidence="3">
    <location>
        <begin position="69"/>
        <end position="144"/>
    </location>
</feature>
<dbReference type="Proteomes" id="UP001596406">
    <property type="component" value="Unassembled WGS sequence"/>
</dbReference>
<feature type="compositionally biased region" description="Acidic residues" evidence="1">
    <location>
        <begin position="159"/>
        <end position="169"/>
    </location>
</feature>
<keyword evidence="5" id="KW-1185">Reference proteome</keyword>
<feature type="transmembrane region" description="Helical" evidence="2">
    <location>
        <begin position="40"/>
        <end position="65"/>
    </location>
</feature>
<dbReference type="PANTHER" id="PTHR37938">
    <property type="entry name" value="BLL0215 PROTEIN"/>
    <property type="match status" value="1"/>
</dbReference>
<name>A0ABD5U3Q2_9EURY</name>
<evidence type="ECO:0000256" key="2">
    <source>
        <dbReference type="SAM" id="Phobius"/>
    </source>
</evidence>
<feature type="region of interest" description="Disordered" evidence="1">
    <location>
        <begin position="183"/>
        <end position="266"/>
    </location>
</feature>
<evidence type="ECO:0000313" key="4">
    <source>
        <dbReference type="EMBL" id="MFC6835102.1"/>
    </source>
</evidence>
<feature type="compositionally biased region" description="Basic and acidic residues" evidence="1">
    <location>
        <begin position="225"/>
        <end position="266"/>
    </location>
</feature>
<organism evidence="4 5">
    <name type="scientific">Halomarina ordinaria</name>
    <dbReference type="NCBI Taxonomy" id="3033939"/>
    <lineage>
        <taxon>Archaea</taxon>
        <taxon>Methanobacteriati</taxon>
        <taxon>Methanobacteriota</taxon>
        <taxon>Stenosarchaea group</taxon>
        <taxon>Halobacteria</taxon>
        <taxon>Halobacteriales</taxon>
        <taxon>Natronomonadaceae</taxon>
        <taxon>Halomarina</taxon>
    </lineage>
</organism>
<keyword evidence="2" id="KW-0812">Transmembrane</keyword>
<reference evidence="4 5" key="1">
    <citation type="journal article" date="2019" name="Int. J. Syst. Evol. Microbiol.">
        <title>The Global Catalogue of Microorganisms (GCM) 10K type strain sequencing project: providing services to taxonomists for standard genome sequencing and annotation.</title>
        <authorList>
            <consortium name="The Broad Institute Genomics Platform"/>
            <consortium name="The Broad Institute Genome Sequencing Center for Infectious Disease"/>
            <person name="Wu L."/>
            <person name="Ma J."/>
        </authorList>
    </citation>
    <scope>NUCLEOTIDE SEQUENCE [LARGE SCALE GENOMIC DNA]</scope>
    <source>
        <strain evidence="4 5">PSRA2</strain>
    </source>
</reference>
<feature type="region of interest" description="Disordered" evidence="1">
    <location>
        <begin position="133"/>
        <end position="169"/>
    </location>
</feature>
<keyword evidence="2" id="KW-0472">Membrane</keyword>
<sequence length="266" mass="29060">MERDAPSGAADAADAGSFDWLTLDEGEEVLWSGKPHVYSIVPALVVGIPLSLVLVGIPIVVGAYLNRENTVYLLTSEGLYRKQGILSRDVRKIGFEKVQNTSFTQGPLGTYVGYGNVDISTAGGAGVEMRFQSVPDPKSVQERINRQIRRARPGGRSEEADDERPEDVLGDILDELRAIRTLVEGEGERENEGLVPGDEPDATDGHGDAALDATDDSGTDGSSTDGDRADEPRRTRTGRRLPENEFESTRTRSRTTEDRDERTDRE</sequence>
<dbReference type="AlphaFoldDB" id="A0ABD5U3Q2"/>
<keyword evidence="2" id="KW-1133">Transmembrane helix</keyword>
<dbReference type="PANTHER" id="PTHR37938:SF1">
    <property type="entry name" value="BLL0215 PROTEIN"/>
    <property type="match status" value="1"/>
</dbReference>
<evidence type="ECO:0000256" key="1">
    <source>
        <dbReference type="SAM" id="MobiDB-lite"/>
    </source>
</evidence>
<dbReference type="InterPro" id="IPR005182">
    <property type="entry name" value="YdbS-like_PH"/>
</dbReference>
<accession>A0ABD5U3Q2</accession>
<dbReference type="Pfam" id="PF03703">
    <property type="entry name" value="bPH_2"/>
    <property type="match status" value="1"/>
</dbReference>
<proteinExistence type="predicted"/>
<evidence type="ECO:0000259" key="3">
    <source>
        <dbReference type="Pfam" id="PF03703"/>
    </source>
</evidence>
<gene>
    <name evidence="4" type="ORF">ACFQHK_01100</name>
</gene>
<protein>
    <submittedName>
        <fullName evidence="4">PH domain-containing protein</fullName>
    </submittedName>
</protein>
<comment type="caution">
    <text evidence="4">The sequence shown here is derived from an EMBL/GenBank/DDBJ whole genome shotgun (WGS) entry which is preliminary data.</text>
</comment>